<dbReference type="InterPro" id="IPR001926">
    <property type="entry name" value="TrpB-like_PALP"/>
</dbReference>
<dbReference type="GO" id="GO:0003941">
    <property type="term" value="F:L-serine ammonia-lyase activity"/>
    <property type="evidence" value="ECO:0007669"/>
    <property type="project" value="TreeGrafter"/>
</dbReference>
<dbReference type="OrthoDB" id="9811476at2"/>
<dbReference type="GO" id="GO:0006565">
    <property type="term" value="P:L-serine catabolic process"/>
    <property type="evidence" value="ECO:0007669"/>
    <property type="project" value="TreeGrafter"/>
</dbReference>
<dbReference type="InterPro" id="IPR050147">
    <property type="entry name" value="Ser/Thr_Dehydratase"/>
</dbReference>
<evidence type="ECO:0000313" key="5">
    <source>
        <dbReference type="EMBL" id="RTR24344.1"/>
    </source>
</evidence>
<protein>
    <submittedName>
        <fullName evidence="5">Threonine dehydratase</fullName>
    </submittedName>
</protein>
<dbReference type="GO" id="GO:0004794">
    <property type="term" value="F:threonine deaminase activity"/>
    <property type="evidence" value="ECO:0007669"/>
    <property type="project" value="TreeGrafter"/>
</dbReference>
<gene>
    <name evidence="5" type="ORF">EJ903_00780</name>
</gene>
<dbReference type="Gene3D" id="3.40.50.1100">
    <property type="match status" value="2"/>
</dbReference>
<evidence type="ECO:0000313" key="6">
    <source>
        <dbReference type="Proteomes" id="UP000277007"/>
    </source>
</evidence>
<dbReference type="EMBL" id="RXMA01000001">
    <property type="protein sequence ID" value="RTR24344.1"/>
    <property type="molecule type" value="Genomic_DNA"/>
</dbReference>
<evidence type="ECO:0000256" key="2">
    <source>
        <dbReference type="ARBA" id="ARBA00022898"/>
    </source>
</evidence>
<dbReference type="InterPro" id="IPR036052">
    <property type="entry name" value="TrpB-like_PALP_sf"/>
</dbReference>
<dbReference type="NCBIfam" id="NF004771">
    <property type="entry name" value="PRK06110.1"/>
    <property type="match status" value="1"/>
</dbReference>
<evidence type="ECO:0000256" key="3">
    <source>
        <dbReference type="ARBA" id="ARBA00023239"/>
    </source>
</evidence>
<keyword evidence="3" id="KW-0456">Lyase</keyword>
<dbReference type="GO" id="GO:0006567">
    <property type="term" value="P:L-threonine catabolic process"/>
    <property type="evidence" value="ECO:0007669"/>
    <property type="project" value="TreeGrafter"/>
</dbReference>
<organism evidence="5 6">
    <name type="scientific">Azospirillum griseum</name>
    <dbReference type="NCBI Taxonomy" id="2496639"/>
    <lineage>
        <taxon>Bacteria</taxon>
        <taxon>Pseudomonadati</taxon>
        <taxon>Pseudomonadota</taxon>
        <taxon>Alphaproteobacteria</taxon>
        <taxon>Rhodospirillales</taxon>
        <taxon>Azospirillaceae</taxon>
        <taxon>Azospirillum</taxon>
    </lineage>
</organism>
<dbReference type="GO" id="GO:0030170">
    <property type="term" value="F:pyridoxal phosphate binding"/>
    <property type="evidence" value="ECO:0007669"/>
    <property type="project" value="InterPro"/>
</dbReference>
<reference evidence="5 6" key="1">
    <citation type="submission" date="2018-12" db="EMBL/GenBank/DDBJ databases">
        <authorList>
            <person name="Yang Y."/>
        </authorList>
    </citation>
    <scope>NUCLEOTIDE SEQUENCE [LARGE SCALE GENOMIC DNA]</scope>
    <source>
        <strain evidence="5 6">L-25-5w-1</strain>
    </source>
</reference>
<dbReference type="PANTHER" id="PTHR48078">
    <property type="entry name" value="THREONINE DEHYDRATASE, MITOCHONDRIAL-RELATED"/>
    <property type="match status" value="1"/>
</dbReference>
<dbReference type="InterPro" id="IPR000634">
    <property type="entry name" value="Ser/Thr_deHydtase_PyrdxlP-BS"/>
</dbReference>
<dbReference type="GO" id="GO:0009097">
    <property type="term" value="P:isoleucine biosynthetic process"/>
    <property type="evidence" value="ECO:0007669"/>
    <property type="project" value="TreeGrafter"/>
</dbReference>
<dbReference type="PROSITE" id="PS00165">
    <property type="entry name" value="DEHYDRATASE_SER_THR"/>
    <property type="match status" value="1"/>
</dbReference>
<dbReference type="AlphaFoldDB" id="A0A3S0RC58"/>
<dbReference type="RefSeq" id="WP_126611202.1">
    <property type="nucleotide sequence ID" value="NZ_JBHUCY010000008.1"/>
</dbReference>
<dbReference type="Proteomes" id="UP000277007">
    <property type="component" value="Unassembled WGS sequence"/>
</dbReference>
<name>A0A3S0RC58_9PROT</name>
<proteinExistence type="predicted"/>
<dbReference type="PANTHER" id="PTHR48078:SF7">
    <property type="entry name" value="BLL6502 PROTEIN"/>
    <property type="match status" value="1"/>
</dbReference>
<dbReference type="Pfam" id="PF00291">
    <property type="entry name" value="PALP"/>
    <property type="match status" value="1"/>
</dbReference>
<evidence type="ECO:0000259" key="4">
    <source>
        <dbReference type="Pfam" id="PF00291"/>
    </source>
</evidence>
<comment type="caution">
    <text evidence="5">The sequence shown here is derived from an EMBL/GenBank/DDBJ whole genome shotgun (WGS) entry which is preliminary data.</text>
</comment>
<sequence>MTLFTRDALERAAATVHRHMLPTPQLHWPLLSEAVGTTLWVKHENHTPTGAFKIRGGITFMEWLRRAHPQARGVVTATRGNHGQSQARAARAAGLSATIVVPHGNSVEKNAAMRGWGGAVIEFGRDFDEARGEAMRRADAEGLFLVPPFHTEIVRGVATYGLELFTAVPDLDVVYAPIGCGSGICGLIAARDALGLRTEIVGVVSTEAAAAKRSFEAGRLIETPSANTFADGMAVRVPVPDAFAIYSKGAARIVAVDDDAVAVAMRLLYRTTHNAAEGAGAAALAAVMQEREALRGRTVGVVLSGANIDSDAFATVLAGGTPRVP</sequence>
<comment type="cofactor">
    <cofactor evidence="1">
        <name>pyridoxal 5'-phosphate</name>
        <dbReference type="ChEBI" id="CHEBI:597326"/>
    </cofactor>
</comment>
<accession>A0A3S0RC58</accession>
<keyword evidence="6" id="KW-1185">Reference proteome</keyword>
<keyword evidence="2" id="KW-0663">Pyridoxal phosphate</keyword>
<evidence type="ECO:0000256" key="1">
    <source>
        <dbReference type="ARBA" id="ARBA00001933"/>
    </source>
</evidence>
<feature type="domain" description="Tryptophan synthase beta chain-like PALP" evidence="4">
    <location>
        <begin position="19"/>
        <end position="305"/>
    </location>
</feature>
<dbReference type="SUPFAM" id="SSF53686">
    <property type="entry name" value="Tryptophan synthase beta subunit-like PLP-dependent enzymes"/>
    <property type="match status" value="1"/>
</dbReference>